<name>A0A8S4GCD3_PLUXY</name>
<dbReference type="GO" id="GO:0036297">
    <property type="term" value="P:interstrand cross-link repair"/>
    <property type="evidence" value="ECO:0007669"/>
    <property type="project" value="TreeGrafter"/>
</dbReference>
<dbReference type="GO" id="GO:0031573">
    <property type="term" value="P:mitotic intra-S DNA damage checkpoint signaling"/>
    <property type="evidence" value="ECO:0007669"/>
    <property type="project" value="TreeGrafter"/>
</dbReference>
<sequence length="1344" mass="152130">MSSKRSNGDDGSQSKRIKTIDTTNSAFQKLLKESGLTIKYSPEKCLASEETIHIVRNIKKNLQNQFDYPRNVSEVFNCFSKECQDLDVFKHYLFPNIVKQSEDTHEEYPVSDSVIKILLSVPIMQDKIIELMFEKAMDLAVENKCGPWIQMILKCISSLDTIVNTEKMSTNLIDLLDVANENIVRLEIITAIPDIIGDQEHQNIANEMSRFLSEHHELIPAILDCLTYLCLSDEQCEQLQKKTLDLLTNLPKCNYFPNFINFLLMSGRMTDTSCLEAIQGLRNSLGWPTTVATAQEIATSQVLTAQAIRASAVGSKAVGNSWIKAISLCKTATDHRPIDIIILILLYSANEERQKQVENLIKKQIKMNILKENLLDDAFEKYKPILREHLHYIIELANSLLKMKSDPLLQSFASHIYALMLSELDECRPTVIAELLQLGLDCKQNVMNILLILTNVANKDMSLLKPQSLQMLTLLDRMDGMSITEIRAVMNLVCGLAYTFENSIIRDDIHMIIRKELSSSSPTIKVQGILAGIYAIKYLMASTDHEDNTVDFPDDVSYSSVNYLSEGPLKEAAQIIELISRSTKQFPDMSAFFYDELSEVVSTATHINKHFMLWLTDAVTNDLQQNFIVDSIPTEHNNSLKLSMQYCLNSDSETDELIAINIGGLATDSNSEINVSILSPLFQLIQTLHYKQHNGNLSSIDALLGCPVVMPKLDIDYIEDMDKKNISDTLDCLVHCANWFRELLNAFATQNDEALKSKILLRILNLEELETLIGQVLLRSKISYKAPACTFDMHKYTGENLDKKAAKAPQPSQAKSKKTIQEESVLLEVDRTQATQTNKNSSKSNIEYLQNIPLRTLSLKLLYLFKNDLSPQSDPESELNIRTLKFLLKCVNNNLDTILMSKIKKTTFLTKQETIYEPKKAEECVKNFHEVLPKIMEHLKIVTTFIESTPPESLQNENGTITSDILDYVECLESIYKMLSIYLKWLGFKNNHTAVLKSSLRIMANNNETSAIVSLKDLTVAVAKYFQKHEPFCLQLSTASSLIELLLAIREYSDNSTVLNILRDLSNIFLCRLWRNSDGALEKGLLFNQCIDKLTSIYMLNKEIVALKNLTLQLTSDIQYLKTKNDTLNTLKCISKSNFPILFRSLGTAVFEATKSKINKGLTNAEHLDLWKDVFTVLQYMTDISKALDSRNNLSAFFKKSLPILRLFLTQGVPIIEIQFKDNTQEVLEILKILQRSTRFLQSLCCHSRLKKDSALLSKVPLMRQLLETLIYKVKAALAANNCSEAFWMGNLKNKDIHGEIIATQQSIEDGESVEDCDDQLPVDSGDSDEDMLNPDSKSISDVL</sequence>
<evidence type="ECO:0000313" key="7">
    <source>
        <dbReference type="EMBL" id="CAG9136418.1"/>
    </source>
</evidence>
<keyword evidence="3" id="KW-0832">Ubl conjugation</keyword>
<dbReference type="GO" id="GO:0070182">
    <property type="term" value="F:DNA polymerase binding"/>
    <property type="evidence" value="ECO:0007669"/>
    <property type="project" value="TreeGrafter"/>
</dbReference>
<evidence type="ECO:0000256" key="1">
    <source>
        <dbReference type="ARBA" id="ARBA00004123"/>
    </source>
</evidence>
<dbReference type="InterPro" id="IPR029448">
    <property type="entry name" value="FANCD2"/>
</dbReference>
<proteinExistence type="inferred from homology"/>
<feature type="compositionally biased region" description="Acidic residues" evidence="6">
    <location>
        <begin position="1309"/>
        <end position="1333"/>
    </location>
</feature>
<dbReference type="GO" id="GO:0007129">
    <property type="term" value="P:homologous chromosome pairing at meiosis"/>
    <property type="evidence" value="ECO:0007669"/>
    <property type="project" value="TreeGrafter"/>
</dbReference>
<evidence type="ECO:0000256" key="3">
    <source>
        <dbReference type="ARBA" id="ARBA00022843"/>
    </source>
</evidence>
<comment type="similarity">
    <text evidence="5">Belongs to the Fanconi anemia protein FANCD2 family.</text>
</comment>
<feature type="region of interest" description="Disordered" evidence="6">
    <location>
        <begin position="1307"/>
        <end position="1344"/>
    </location>
</feature>
<evidence type="ECO:0000313" key="8">
    <source>
        <dbReference type="Proteomes" id="UP000653454"/>
    </source>
</evidence>
<dbReference type="Proteomes" id="UP000653454">
    <property type="component" value="Unassembled WGS sequence"/>
</dbReference>
<gene>
    <name evidence="7" type="ORF">PLXY2_LOCUS14657</name>
</gene>
<accession>A0A8S4GCD3</accession>
<dbReference type="PANTHER" id="PTHR32086:SF0">
    <property type="entry name" value="FANCONI ANEMIA GROUP D2 PROTEIN"/>
    <property type="match status" value="1"/>
</dbReference>
<protein>
    <submittedName>
        <fullName evidence="7">(diamondback moth) hypothetical protein</fullName>
    </submittedName>
</protein>
<evidence type="ECO:0000256" key="4">
    <source>
        <dbReference type="ARBA" id="ARBA00023242"/>
    </source>
</evidence>
<evidence type="ECO:0000256" key="2">
    <source>
        <dbReference type="ARBA" id="ARBA00022499"/>
    </source>
</evidence>
<keyword evidence="4" id="KW-0539">Nucleus</keyword>
<dbReference type="GO" id="GO:0005634">
    <property type="term" value="C:nucleus"/>
    <property type="evidence" value="ECO:0007669"/>
    <property type="project" value="UniProtKB-SubCell"/>
</dbReference>
<comment type="subcellular location">
    <subcellularLocation>
        <location evidence="1">Nucleus</location>
    </subcellularLocation>
</comment>
<dbReference type="Pfam" id="PF14631">
    <property type="entry name" value="FancD2"/>
    <property type="match status" value="1"/>
</dbReference>
<organism evidence="7 8">
    <name type="scientific">Plutella xylostella</name>
    <name type="common">Diamondback moth</name>
    <name type="synonym">Plutella maculipennis</name>
    <dbReference type="NCBI Taxonomy" id="51655"/>
    <lineage>
        <taxon>Eukaryota</taxon>
        <taxon>Metazoa</taxon>
        <taxon>Ecdysozoa</taxon>
        <taxon>Arthropoda</taxon>
        <taxon>Hexapoda</taxon>
        <taxon>Insecta</taxon>
        <taxon>Pterygota</taxon>
        <taxon>Neoptera</taxon>
        <taxon>Endopterygota</taxon>
        <taxon>Lepidoptera</taxon>
        <taxon>Glossata</taxon>
        <taxon>Ditrysia</taxon>
        <taxon>Yponomeutoidea</taxon>
        <taxon>Plutellidae</taxon>
        <taxon>Plutella</taxon>
    </lineage>
</organism>
<dbReference type="GO" id="GO:1990918">
    <property type="term" value="P:double-strand break repair involved in meiotic recombination"/>
    <property type="evidence" value="ECO:0007669"/>
    <property type="project" value="TreeGrafter"/>
</dbReference>
<keyword evidence="8" id="KW-1185">Reference proteome</keyword>
<dbReference type="GO" id="GO:0000793">
    <property type="term" value="C:condensed chromosome"/>
    <property type="evidence" value="ECO:0007669"/>
    <property type="project" value="TreeGrafter"/>
</dbReference>
<evidence type="ECO:0000256" key="5">
    <source>
        <dbReference type="ARBA" id="ARBA00093456"/>
    </source>
</evidence>
<reference evidence="7" key="1">
    <citation type="submission" date="2020-11" db="EMBL/GenBank/DDBJ databases">
        <authorList>
            <person name="Whiteford S."/>
        </authorList>
    </citation>
    <scope>NUCLEOTIDE SEQUENCE</scope>
</reference>
<comment type="caution">
    <text evidence="7">The sequence shown here is derived from an EMBL/GenBank/DDBJ whole genome shotgun (WGS) entry which is preliminary data.</text>
</comment>
<dbReference type="EMBL" id="CAJHNJ030000140">
    <property type="protein sequence ID" value="CAG9136418.1"/>
    <property type="molecule type" value="Genomic_DNA"/>
</dbReference>
<evidence type="ECO:0000256" key="6">
    <source>
        <dbReference type="SAM" id="MobiDB-lite"/>
    </source>
</evidence>
<dbReference type="PANTHER" id="PTHR32086">
    <property type="entry name" value="FANCONI ANEMIA GROUP D2 PROTEIN"/>
    <property type="match status" value="1"/>
</dbReference>
<keyword evidence="2" id="KW-1017">Isopeptide bond</keyword>